<dbReference type="Proteomes" id="UP000199470">
    <property type="component" value="Unassembled WGS sequence"/>
</dbReference>
<sequence length="68" mass="7433">MKKPTAALLPDQQALTMQEQTLLLAYRTMDGRRQCELMSFATGVAEAFPRRAAPTLRLISAAGTAVRP</sequence>
<reference evidence="1 2" key="1">
    <citation type="submission" date="2016-10" db="EMBL/GenBank/DDBJ databases">
        <authorList>
            <person name="de Groot N.N."/>
        </authorList>
    </citation>
    <scope>NUCLEOTIDE SEQUENCE [LARGE SCALE GENOMIC DNA]</scope>
    <source>
        <strain evidence="1 2">ATCC 43154</strain>
    </source>
</reference>
<name>A0A1I4SIM2_9BURK</name>
<protein>
    <submittedName>
        <fullName evidence="1">Uncharacterized protein</fullName>
    </submittedName>
</protein>
<accession>A0A1I4SIM2</accession>
<proteinExistence type="predicted"/>
<dbReference type="STRING" id="758825.SAMN02982985_04801"/>
<evidence type="ECO:0000313" key="1">
    <source>
        <dbReference type="EMBL" id="SFM64336.1"/>
    </source>
</evidence>
<evidence type="ECO:0000313" key="2">
    <source>
        <dbReference type="Proteomes" id="UP000199470"/>
    </source>
</evidence>
<organism evidence="1 2">
    <name type="scientific">Rugamonas rubra</name>
    <dbReference type="NCBI Taxonomy" id="758825"/>
    <lineage>
        <taxon>Bacteria</taxon>
        <taxon>Pseudomonadati</taxon>
        <taxon>Pseudomonadota</taxon>
        <taxon>Betaproteobacteria</taxon>
        <taxon>Burkholderiales</taxon>
        <taxon>Oxalobacteraceae</taxon>
        <taxon>Telluria group</taxon>
        <taxon>Rugamonas</taxon>
    </lineage>
</organism>
<dbReference type="RefSeq" id="WP_139236718.1">
    <property type="nucleotide sequence ID" value="NZ_FOTW01000026.1"/>
</dbReference>
<keyword evidence="2" id="KW-1185">Reference proteome</keyword>
<gene>
    <name evidence="1" type="ORF">SAMN02982985_04801</name>
</gene>
<dbReference type="EMBL" id="FOTW01000026">
    <property type="protein sequence ID" value="SFM64336.1"/>
    <property type="molecule type" value="Genomic_DNA"/>
</dbReference>
<dbReference type="AlphaFoldDB" id="A0A1I4SIM2"/>